<evidence type="ECO:0000313" key="2">
    <source>
        <dbReference type="Proteomes" id="UP000054350"/>
    </source>
</evidence>
<dbReference type="Proteomes" id="UP000054350">
    <property type="component" value="Unassembled WGS sequence"/>
</dbReference>
<organism evidence="1 2">
    <name type="scientific">Allomyces macrogynus (strain ATCC 38327)</name>
    <name type="common">Allomyces javanicus var. macrogynus</name>
    <dbReference type="NCBI Taxonomy" id="578462"/>
    <lineage>
        <taxon>Eukaryota</taxon>
        <taxon>Fungi</taxon>
        <taxon>Fungi incertae sedis</taxon>
        <taxon>Blastocladiomycota</taxon>
        <taxon>Blastocladiomycetes</taxon>
        <taxon>Blastocladiales</taxon>
        <taxon>Blastocladiaceae</taxon>
        <taxon>Allomyces</taxon>
    </lineage>
</organism>
<dbReference type="VEuPathDB" id="FungiDB:AMAG_18094"/>
<sequence>MQLARTQYTINATAEKLHESEEVVMLFQEGLDQLESDADNAHPEYFGRAARFLYELGETCIAACSHVVKVADRYVSPPQHAAAAATASTTGQRASTVTARMGAQTSLVLPETVPAGAG</sequence>
<dbReference type="AlphaFoldDB" id="A0A0L0S9G1"/>
<name>A0A0L0S9G1_ALLM3</name>
<protein>
    <submittedName>
        <fullName evidence="1">Uncharacterized protein</fullName>
    </submittedName>
</protein>
<evidence type="ECO:0000313" key="1">
    <source>
        <dbReference type="EMBL" id="KNE59081.1"/>
    </source>
</evidence>
<proteinExistence type="predicted"/>
<keyword evidence="2" id="KW-1185">Reference proteome</keyword>
<accession>A0A0L0S9G1</accession>
<reference evidence="1 2" key="1">
    <citation type="submission" date="2009-11" db="EMBL/GenBank/DDBJ databases">
        <title>Annotation of Allomyces macrogynus ATCC 38327.</title>
        <authorList>
            <consortium name="The Broad Institute Genome Sequencing Platform"/>
            <person name="Russ C."/>
            <person name="Cuomo C."/>
            <person name="Burger G."/>
            <person name="Gray M.W."/>
            <person name="Holland P.W.H."/>
            <person name="King N."/>
            <person name="Lang F.B.F."/>
            <person name="Roger A.J."/>
            <person name="Ruiz-Trillo I."/>
            <person name="Young S.K."/>
            <person name="Zeng Q."/>
            <person name="Gargeya S."/>
            <person name="Fitzgerald M."/>
            <person name="Haas B."/>
            <person name="Abouelleil A."/>
            <person name="Alvarado L."/>
            <person name="Arachchi H.M."/>
            <person name="Berlin A."/>
            <person name="Chapman S.B."/>
            <person name="Gearin G."/>
            <person name="Goldberg J."/>
            <person name="Griggs A."/>
            <person name="Gujja S."/>
            <person name="Hansen M."/>
            <person name="Heiman D."/>
            <person name="Howarth C."/>
            <person name="Larimer J."/>
            <person name="Lui A."/>
            <person name="MacDonald P.J.P."/>
            <person name="McCowen C."/>
            <person name="Montmayeur A."/>
            <person name="Murphy C."/>
            <person name="Neiman D."/>
            <person name="Pearson M."/>
            <person name="Priest M."/>
            <person name="Roberts A."/>
            <person name="Saif S."/>
            <person name="Shea T."/>
            <person name="Sisk P."/>
            <person name="Stolte C."/>
            <person name="Sykes S."/>
            <person name="Wortman J."/>
            <person name="Nusbaum C."/>
            <person name="Birren B."/>
        </authorList>
    </citation>
    <scope>NUCLEOTIDE SEQUENCE [LARGE SCALE GENOMIC DNA]</scope>
    <source>
        <strain evidence="1 2">ATCC 38327</strain>
    </source>
</reference>
<dbReference type="EMBL" id="GG745334">
    <property type="protein sequence ID" value="KNE59081.1"/>
    <property type="molecule type" value="Genomic_DNA"/>
</dbReference>
<reference evidence="2" key="2">
    <citation type="submission" date="2009-11" db="EMBL/GenBank/DDBJ databases">
        <title>The Genome Sequence of Allomyces macrogynus strain ATCC 38327.</title>
        <authorList>
            <consortium name="The Broad Institute Genome Sequencing Platform"/>
            <person name="Russ C."/>
            <person name="Cuomo C."/>
            <person name="Shea T."/>
            <person name="Young S.K."/>
            <person name="Zeng Q."/>
            <person name="Koehrsen M."/>
            <person name="Haas B."/>
            <person name="Borodovsky M."/>
            <person name="Guigo R."/>
            <person name="Alvarado L."/>
            <person name="Berlin A."/>
            <person name="Borenstein D."/>
            <person name="Chen Z."/>
            <person name="Engels R."/>
            <person name="Freedman E."/>
            <person name="Gellesch M."/>
            <person name="Goldberg J."/>
            <person name="Griggs A."/>
            <person name="Gujja S."/>
            <person name="Heiman D."/>
            <person name="Hepburn T."/>
            <person name="Howarth C."/>
            <person name="Jen D."/>
            <person name="Larson L."/>
            <person name="Lewis B."/>
            <person name="Mehta T."/>
            <person name="Park D."/>
            <person name="Pearson M."/>
            <person name="Roberts A."/>
            <person name="Saif S."/>
            <person name="Shenoy N."/>
            <person name="Sisk P."/>
            <person name="Stolte C."/>
            <person name="Sykes S."/>
            <person name="Walk T."/>
            <person name="White J."/>
            <person name="Yandava C."/>
            <person name="Burger G."/>
            <person name="Gray M.W."/>
            <person name="Holland P.W.H."/>
            <person name="King N."/>
            <person name="Lang F.B.F."/>
            <person name="Roger A.J."/>
            <person name="Ruiz-Trillo I."/>
            <person name="Lander E."/>
            <person name="Nusbaum C."/>
        </authorList>
    </citation>
    <scope>NUCLEOTIDE SEQUENCE [LARGE SCALE GENOMIC DNA]</scope>
    <source>
        <strain evidence="2">ATCC 38327</strain>
    </source>
</reference>
<gene>
    <name evidence="1" type="ORF">AMAG_18094</name>
</gene>